<dbReference type="InterPro" id="IPR034261">
    <property type="entry name" value="CNOT4_RRM"/>
</dbReference>
<dbReference type="PANTHER" id="PTHR12603:SF0">
    <property type="entry name" value="CCR4-NOT TRANSCRIPTION COMPLEX SUBUNIT 4"/>
    <property type="match status" value="1"/>
</dbReference>
<keyword evidence="2" id="KW-0863">Zinc-finger</keyword>
<evidence type="ECO:0000259" key="6">
    <source>
        <dbReference type="PROSITE" id="PS50103"/>
    </source>
</evidence>
<evidence type="ECO:0000313" key="8">
    <source>
        <dbReference type="Proteomes" id="UP001521222"/>
    </source>
</evidence>
<evidence type="ECO:0000256" key="3">
    <source>
        <dbReference type="SAM" id="MobiDB-lite"/>
    </source>
</evidence>
<dbReference type="InterPro" id="IPR013083">
    <property type="entry name" value="Znf_RING/FYVE/PHD"/>
</dbReference>
<dbReference type="SUPFAM" id="SSF54928">
    <property type="entry name" value="RNA-binding domain, RBD"/>
    <property type="match status" value="1"/>
</dbReference>
<feature type="compositionally biased region" description="Polar residues" evidence="3">
    <location>
        <begin position="504"/>
        <end position="513"/>
    </location>
</feature>
<dbReference type="SMART" id="SM00361">
    <property type="entry name" value="RRM_1"/>
    <property type="match status" value="1"/>
</dbReference>
<evidence type="ECO:0000259" key="5">
    <source>
        <dbReference type="PROSITE" id="PS50102"/>
    </source>
</evidence>
<feature type="compositionally biased region" description="Polar residues" evidence="3">
    <location>
        <begin position="249"/>
        <end position="263"/>
    </location>
</feature>
<keyword evidence="1" id="KW-0694">RNA-binding</keyword>
<comment type="caution">
    <text evidence="7">The sequence shown here is derived from an EMBL/GenBank/DDBJ whole genome shotgun (WGS) entry which is preliminary data.</text>
</comment>
<feature type="compositionally biased region" description="Polar residues" evidence="3">
    <location>
        <begin position="320"/>
        <end position="338"/>
    </location>
</feature>
<feature type="compositionally biased region" description="Basic and acidic residues" evidence="3">
    <location>
        <begin position="1287"/>
        <end position="1300"/>
    </location>
</feature>
<feature type="compositionally biased region" description="Low complexity" evidence="3">
    <location>
        <begin position="924"/>
        <end position="937"/>
    </location>
</feature>
<dbReference type="SUPFAM" id="SSF57850">
    <property type="entry name" value="RING/U-box"/>
    <property type="match status" value="1"/>
</dbReference>
<dbReference type="InterPro" id="IPR012677">
    <property type="entry name" value="Nucleotide-bd_a/b_plait_sf"/>
</dbReference>
<dbReference type="Pfam" id="PF00076">
    <property type="entry name" value="RRM_1"/>
    <property type="match status" value="1"/>
</dbReference>
<reference evidence="7 8" key="1">
    <citation type="submission" date="2024-02" db="EMBL/GenBank/DDBJ databases">
        <title>De novo assembly and annotation of 12 fungi associated with fruit tree decline syndrome in Ontario, Canada.</title>
        <authorList>
            <person name="Sulman M."/>
            <person name="Ellouze W."/>
            <person name="Ilyukhin E."/>
        </authorList>
    </citation>
    <scope>NUCLEOTIDE SEQUENCE [LARGE SCALE GENOMIC DNA]</scope>
    <source>
        <strain evidence="7 8">M97-236</strain>
    </source>
</reference>
<accession>A0ABR3RJW5</accession>
<feature type="compositionally biased region" description="Polar residues" evidence="3">
    <location>
        <begin position="1132"/>
        <end position="1160"/>
    </location>
</feature>
<dbReference type="Pfam" id="PF14570">
    <property type="entry name" value="zf-RING_4"/>
    <property type="match status" value="1"/>
</dbReference>
<dbReference type="PROSITE" id="PS50103">
    <property type="entry name" value="ZF_C3H1"/>
    <property type="match status" value="1"/>
</dbReference>
<dbReference type="Gene3D" id="3.30.40.10">
    <property type="entry name" value="Zinc/RING finger domain, C3HC4 (zinc finger)"/>
    <property type="match status" value="1"/>
</dbReference>
<feature type="compositionally biased region" description="Low complexity" evidence="3">
    <location>
        <begin position="892"/>
        <end position="909"/>
    </location>
</feature>
<dbReference type="InterPro" id="IPR039780">
    <property type="entry name" value="Mot2"/>
</dbReference>
<feature type="compositionally biased region" description="Low complexity" evidence="3">
    <location>
        <begin position="1104"/>
        <end position="1115"/>
    </location>
</feature>
<feature type="compositionally biased region" description="Basic and acidic residues" evidence="3">
    <location>
        <begin position="347"/>
        <end position="359"/>
    </location>
</feature>
<feature type="compositionally biased region" description="Basic and acidic residues" evidence="3">
    <location>
        <begin position="366"/>
        <end position="384"/>
    </location>
</feature>
<protein>
    <submittedName>
        <fullName evidence="7">Transcriptional repressor general negative regulator of transcription subunit 4</fullName>
    </submittedName>
</protein>
<evidence type="ECO:0000256" key="2">
    <source>
        <dbReference type="PROSITE-ProRule" id="PRU00723"/>
    </source>
</evidence>
<feature type="compositionally biased region" description="Basic residues" evidence="3">
    <location>
        <begin position="743"/>
        <end position="754"/>
    </location>
</feature>
<feature type="region of interest" description="Disordered" evidence="3">
    <location>
        <begin position="705"/>
        <end position="768"/>
    </location>
</feature>
<dbReference type="Gene3D" id="3.30.70.330">
    <property type="match status" value="1"/>
</dbReference>
<dbReference type="InterPro" id="IPR001841">
    <property type="entry name" value="Znf_RING"/>
</dbReference>
<keyword evidence="2" id="KW-0479">Metal-binding</keyword>
<feature type="region of interest" description="Disordered" evidence="3">
    <location>
        <begin position="1499"/>
        <end position="1525"/>
    </location>
</feature>
<feature type="compositionally biased region" description="Low complexity" evidence="3">
    <location>
        <begin position="469"/>
        <end position="480"/>
    </location>
</feature>
<proteinExistence type="predicted"/>
<feature type="zinc finger region" description="C3H1-type" evidence="2">
    <location>
        <begin position="206"/>
        <end position="233"/>
    </location>
</feature>
<dbReference type="PROSITE" id="PS50102">
    <property type="entry name" value="RRM"/>
    <property type="match status" value="1"/>
</dbReference>
<feature type="compositionally biased region" description="Basic and acidic residues" evidence="3">
    <location>
        <begin position="1007"/>
        <end position="1017"/>
    </location>
</feature>
<feature type="compositionally biased region" description="Polar residues" evidence="3">
    <location>
        <begin position="286"/>
        <end position="299"/>
    </location>
</feature>
<feature type="compositionally biased region" description="Low complexity" evidence="3">
    <location>
        <begin position="1070"/>
        <end position="1089"/>
    </location>
</feature>
<feature type="domain" description="C3H1-type" evidence="6">
    <location>
        <begin position="206"/>
        <end position="233"/>
    </location>
</feature>
<dbReference type="Proteomes" id="UP001521222">
    <property type="component" value="Unassembled WGS sequence"/>
</dbReference>
<feature type="region of interest" description="Disordered" evidence="3">
    <location>
        <begin position="464"/>
        <end position="530"/>
    </location>
</feature>
<feature type="compositionally biased region" description="Basic and acidic residues" evidence="3">
    <location>
        <begin position="914"/>
        <end position="923"/>
    </location>
</feature>
<dbReference type="InterPro" id="IPR039515">
    <property type="entry name" value="NOT4_mRING-HC-C4C4"/>
</dbReference>
<organism evidence="7 8">
    <name type="scientific">Nothophoma quercina</name>
    <dbReference type="NCBI Taxonomy" id="749835"/>
    <lineage>
        <taxon>Eukaryota</taxon>
        <taxon>Fungi</taxon>
        <taxon>Dikarya</taxon>
        <taxon>Ascomycota</taxon>
        <taxon>Pezizomycotina</taxon>
        <taxon>Dothideomycetes</taxon>
        <taxon>Pleosporomycetidae</taxon>
        <taxon>Pleosporales</taxon>
        <taxon>Pleosporineae</taxon>
        <taxon>Didymellaceae</taxon>
        <taxon>Nothophoma</taxon>
    </lineage>
</organism>
<name>A0ABR3RJW5_9PLEO</name>
<feature type="compositionally biased region" description="Low complexity" evidence="3">
    <location>
        <begin position="1161"/>
        <end position="1179"/>
    </location>
</feature>
<dbReference type="PANTHER" id="PTHR12603">
    <property type="entry name" value="CCR4-NOT TRANSCRIPTION COMPLEX RELATED"/>
    <property type="match status" value="1"/>
</dbReference>
<sequence length="1643" mass="175226">MSRLQYDQFVDDDEDECCPLCVEEFDLSDRNFRPCPCGYQICQFCYNNIKTTMNGLCPACRRPYDDSTIEFKNITPEEMAKHKQQIAQKAKKNAQIRQKEAQKAEADSLSRKHLAGLRVVQKNLVYVTGLTPTIREDRLLDTLRGPDYFGQYGKIIKIVVSKARENAQHQQSVGVYVTFARKEDAEACITAVDGSQNGDRVLRAQYGTTKYCSAYLRGEQCNNRNCMFLHEPGEDNESFTRQDLSMMNSIQTQQPAQSSTSRSAPPAHPGPPVSAAITTAAAPMSRQHSNEGSSPTQDTPGLPATAGWASKAALERRASRSTIASHPSPMVQNATPAQASKAPTPVPKKEEPPKVEEPPAPKPKTRKEEKKEERKKEKAKEKAALKSKNASPEPKTIKPEATGFEGLLKTICHPDFKFVFSSAALSEEDFKAIVEFPQLLDPNGGAKRRAMREKEQELLKHREAETEAKVAAQPHPAAAAEPEESEATAGGSLQLGGEPEGDHQTATGHQNQHAIAPPGQQGFGGNLFGNTSLTDDFSNLGLNNRALTPAQQQQLLLSNFKSGPQSAALLSNLNAQNQQNLGANASGHTRHTSRFSFANDSASASANVQPVASQKIMNQQNSMMPKNAAQFNQMPQHQALGGQFFTNVQGPPPGLKPTGTPPVGGTNMFAQGHGFATGGLPYGANAAGRNTNDLYQDLLRNRNIDGGARTADSSKPSTSPAPGLLNFPYGPSPGAYQESGSQKSKKKGKKHRHANTTSSGGGGMADMQDPSILQARLHQANMAGQGPYGQGQNGFSSLYANNNNFGGSTFTDEEKATLEVDALVNDDEPVRGPLATPLSGQFFEQPRRSTPSIPPGFTAPAIPRAMAEEADLLSGSRPKSRPMSRTTSSNIVPAVPVVPVTPTKPATAAKTKKEKQATKHTEVADAVPAASSKAVPATPIKSPTKASGKAQVVNKTPDEVEEVANQTTDTKEKKITPETPAKPAAKNKAANKKTEKVEKPATPAVDDSQKSPAKEVADIPAATGITNAPTKRQPPGKLDIPASKIVEKVPMPTTVPLKAEPQPKNVRTDPPSTTPSVPASPAVAAAPSPIKHTAAPRTLRLVSTPKVETPPAVAAPTPPLPQIPTVDKLRSRQASVASLNQPGTPASELVSDTASMTSGMISRASSPPPVSSIVGSAPVRKITKAQAKKNRQERKRQEEEREKEEAAVDKSDVEVVQAPIIGRKKKAKKPSTTPKPVAAMASAIAAAKSQPASPKSATVEDEPLNTPTVASVKEQSAHNSASATPEPEVHPEEASHRRDPSAQSILNDLQKTGNLLVSALEFFKPLSSTLTHNSRTSQSGHPTSPPDLKIHFSEADLDALARKNPVRLDSPDGKPDSRTLITPNGKFFWGLTSDLEERALNLESQIDQLTGYLRYHPSSRTQHTSLHSPTSDVLPAIATALKEAGKKPYLKSPSHLHFDQSGTGYAQHLPPAEFPPQSAPPVQQQTPADAGAYLNQFVLPSTDNPPPNHPRPEMAAVGGAPGSGTRSISALPGAFEKAARAVVEGGAVGSTSLNDLASLARDSNGGVYVRGLEGLVGAGLGMGDENIRSALENIGVNGRDRSLFSLEEAEGAMLKARREQEVLERKLGGLVKRNRKVALGNVR</sequence>
<gene>
    <name evidence="7" type="primary">NOT4</name>
    <name evidence="7" type="ORF">SLS59_004207</name>
</gene>
<feature type="compositionally biased region" description="Basic residues" evidence="3">
    <location>
        <begin position="1181"/>
        <end position="1194"/>
    </location>
</feature>
<feature type="compositionally biased region" description="Basic and acidic residues" evidence="3">
    <location>
        <begin position="1195"/>
        <end position="1213"/>
    </location>
</feature>
<feature type="compositionally biased region" description="Low complexity" evidence="3">
    <location>
        <begin position="1230"/>
        <end position="1257"/>
    </location>
</feature>
<dbReference type="InterPro" id="IPR000571">
    <property type="entry name" value="Znf_CCCH"/>
</dbReference>
<feature type="compositionally biased region" description="Polar residues" evidence="3">
    <location>
        <begin position="711"/>
        <end position="720"/>
    </location>
</feature>
<feature type="compositionally biased region" description="Low complexity" evidence="3">
    <location>
        <begin position="977"/>
        <end position="988"/>
    </location>
</feature>
<feature type="domain" description="RRM" evidence="5">
    <location>
        <begin position="123"/>
        <end position="209"/>
    </location>
</feature>
<keyword evidence="8" id="KW-1185">Reference proteome</keyword>
<feature type="region of interest" description="Disordered" evidence="3">
    <location>
        <begin position="249"/>
        <end position="401"/>
    </location>
</feature>
<dbReference type="InterPro" id="IPR035979">
    <property type="entry name" value="RBD_domain_sf"/>
</dbReference>
<dbReference type="CDD" id="cd12438">
    <property type="entry name" value="RRM_CNOT4"/>
    <property type="match status" value="1"/>
</dbReference>
<evidence type="ECO:0000313" key="7">
    <source>
        <dbReference type="EMBL" id="KAL1604409.1"/>
    </source>
</evidence>
<feature type="region of interest" description="Disordered" evidence="3">
    <location>
        <begin position="836"/>
        <end position="1307"/>
    </location>
</feature>
<dbReference type="EMBL" id="JAKIXB020000011">
    <property type="protein sequence ID" value="KAL1604409.1"/>
    <property type="molecule type" value="Genomic_DNA"/>
</dbReference>
<evidence type="ECO:0000259" key="4">
    <source>
        <dbReference type="PROSITE" id="PS50089"/>
    </source>
</evidence>
<keyword evidence="2" id="KW-0862">Zinc</keyword>
<dbReference type="InterPro" id="IPR003954">
    <property type="entry name" value="RRM_euk-type"/>
</dbReference>
<dbReference type="CDD" id="cd16618">
    <property type="entry name" value="mRING-HC-C4C4_CNOT4"/>
    <property type="match status" value="1"/>
</dbReference>
<feature type="domain" description="RING-type" evidence="4">
    <location>
        <begin position="18"/>
        <end position="61"/>
    </location>
</feature>
<feature type="region of interest" description="Disordered" evidence="3">
    <location>
        <begin position="82"/>
        <end position="104"/>
    </location>
</feature>
<dbReference type="PROSITE" id="PS50089">
    <property type="entry name" value="ZF_RING_2"/>
    <property type="match status" value="1"/>
</dbReference>
<evidence type="ECO:0000256" key="1">
    <source>
        <dbReference type="PROSITE-ProRule" id="PRU00176"/>
    </source>
</evidence>
<feature type="compositionally biased region" description="Polar residues" evidence="3">
    <location>
        <begin position="1265"/>
        <end position="1283"/>
    </location>
</feature>
<dbReference type="InterPro" id="IPR000504">
    <property type="entry name" value="RRM_dom"/>
</dbReference>